<accession>A0A3S4BCS2</accession>
<reference evidence="2" key="2">
    <citation type="submission" date="2018-10" db="EMBL/GenBank/DDBJ databases">
        <authorList>
            <person name="Peiro R."/>
            <person name="Begona"/>
            <person name="Cbmso G."/>
            <person name="Lopez M."/>
            <person name="Gonzalez S."/>
            <person name="Sacristan E."/>
            <person name="Castillo E."/>
        </authorList>
    </citation>
    <scope>NUCLEOTIDE SEQUENCE</scope>
    <source>
        <strain evidence="2">Rhod_genome</strain>
        <strain evidence="1">Rhod_plasmid</strain>
        <plasmid evidence="1">1</plasmid>
    </source>
</reference>
<geneLocation type="plasmid" evidence="1">
    <name>1</name>
</geneLocation>
<gene>
    <name evidence="2" type="ORF">RHODGE_RHODGE_01011</name>
    <name evidence="1" type="ORF">RHODPL_RHODPL_00045</name>
</gene>
<keyword evidence="3" id="KW-1185">Reference proteome</keyword>
<evidence type="ECO:0000313" key="3">
    <source>
        <dbReference type="Proteomes" id="UP000289200"/>
    </source>
</evidence>
<name>A0A3S4BCS2_9BRAD</name>
<evidence type="ECO:0000313" key="1">
    <source>
        <dbReference type="EMBL" id="VCU06597.1"/>
    </source>
</evidence>
<sequence length="105" mass="11654">MTIPAHRLNCPDVCFVCARRAAGGGVGRPGRIGWLCTDCPPKIGRIAMATKFDIYEERACKAVAEQLPATNFTFPADELPDFVRWIVEEFGEAIRRELESGEPPF</sequence>
<evidence type="ECO:0000313" key="2">
    <source>
        <dbReference type="EMBL" id="VCU07861.1"/>
    </source>
</evidence>
<dbReference type="Proteomes" id="UP000289200">
    <property type="component" value="Unassembled WGS sequence"/>
</dbReference>
<dbReference type="EMBL" id="LR026982">
    <property type="protein sequence ID" value="VCU06597.1"/>
    <property type="molecule type" value="Genomic_DNA"/>
</dbReference>
<reference evidence="3" key="1">
    <citation type="submission" date="2018-10" db="EMBL/GenBank/DDBJ databases">
        <authorList>
            <person name="Peiro R."/>
            <person name="Begona"/>
            <person name="Cbmso G."/>
            <person name="Lopez M."/>
            <person name="Gonzalez S."/>
            <person name="Sacristan E."/>
            <person name="Castillo E."/>
        </authorList>
    </citation>
    <scope>NUCLEOTIDE SEQUENCE [LARGE SCALE GENOMIC DNA]</scope>
</reference>
<dbReference type="AlphaFoldDB" id="A0A3S4BCS2"/>
<proteinExistence type="predicted"/>
<organism evidence="2 3">
    <name type="scientific">Rhodoplanes serenus</name>
    <dbReference type="NCBI Taxonomy" id="200615"/>
    <lineage>
        <taxon>Bacteria</taxon>
        <taxon>Pseudomonadati</taxon>
        <taxon>Pseudomonadota</taxon>
        <taxon>Alphaproteobacteria</taxon>
        <taxon>Hyphomicrobiales</taxon>
        <taxon>Nitrobacteraceae</taxon>
        <taxon>Rhodoplanes</taxon>
    </lineage>
</organism>
<dbReference type="RefSeq" id="WP_129608034.1">
    <property type="nucleotide sequence ID" value="NZ_LR026982.1"/>
</dbReference>
<dbReference type="EMBL" id="UWOC01000077">
    <property type="protein sequence ID" value="VCU07861.1"/>
    <property type="molecule type" value="Genomic_DNA"/>
</dbReference>
<keyword evidence="1" id="KW-0614">Plasmid</keyword>
<protein>
    <submittedName>
        <fullName evidence="2">Uncharacterized protein</fullName>
    </submittedName>
</protein>